<protein>
    <recommendedName>
        <fullName evidence="3">2-oxoacid dehydrogenase acyltransferase catalytic domain-containing protein</fullName>
    </recommendedName>
</protein>
<organism evidence="1 2">
    <name type="scientific">Prosthecomicrobium pneumaticum</name>
    <dbReference type="NCBI Taxonomy" id="81895"/>
    <lineage>
        <taxon>Bacteria</taxon>
        <taxon>Pseudomonadati</taxon>
        <taxon>Pseudomonadota</taxon>
        <taxon>Alphaproteobacteria</taxon>
        <taxon>Hyphomicrobiales</taxon>
        <taxon>Kaistiaceae</taxon>
        <taxon>Prosthecomicrobium</taxon>
    </lineage>
</organism>
<proteinExistence type="predicted"/>
<comment type="caution">
    <text evidence="1">The sequence shown here is derived from an EMBL/GenBank/DDBJ whole genome shotgun (WGS) entry which is preliminary data.</text>
</comment>
<evidence type="ECO:0008006" key="3">
    <source>
        <dbReference type="Google" id="ProtNLM"/>
    </source>
</evidence>
<reference evidence="1 2" key="1">
    <citation type="submission" date="2020-08" db="EMBL/GenBank/DDBJ databases">
        <title>Genomic Encyclopedia of Type Strains, Phase IV (KMG-IV): sequencing the most valuable type-strain genomes for metagenomic binning, comparative biology and taxonomic classification.</title>
        <authorList>
            <person name="Goeker M."/>
        </authorList>
    </citation>
    <scope>NUCLEOTIDE SEQUENCE [LARGE SCALE GENOMIC DNA]</scope>
    <source>
        <strain evidence="1 2">DSM 16268</strain>
    </source>
</reference>
<dbReference type="RefSeq" id="WP_183857910.1">
    <property type="nucleotide sequence ID" value="NZ_JACHOO010000008.1"/>
</dbReference>
<evidence type="ECO:0000313" key="2">
    <source>
        <dbReference type="Proteomes" id="UP000523821"/>
    </source>
</evidence>
<dbReference type="EMBL" id="JACHOO010000008">
    <property type="protein sequence ID" value="MBB5754471.1"/>
    <property type="molecule type" value="Genomic_DNA"/>
</dbReference>
<name>A0A7W9FPM8_9HYPH</name>
<dbReference type="SUPFAM" id="SSF52777">
    <property type="entry name" value="CoA-dependent acyltransferases"/>
    <property type="match status" value="1"/>
</dbReference>
<dbReference type="Gene3D" id="3.30.559.10">
    <property type="entry name" value="Chloramphenicol acetyltransferase-like domain"/>
    <property type="match status" value="1"/>
</dbReference>
<dbReference type="InterPro" id="IPR023213">
    <property type="entry name" value="CAT-like_dom_sf"/>
</dbReference>
<dbReference type="Proteomes" id="UP000523821">
    <property type="component" value="Unassembled WGS sequence"/>
</dbReference>
<gene>
    <name evidence="1" type="ORF">GGQ63_003557</name>
</gene>
<dbReference type="AlphaFoldDB" id="A0A7W9FPM8"/>
<keyword evidence="2" id="KW-1185">Reference proteome</keyword>
<evidence type="ECO:0000313" key="1">
    <source>
        <dbReference type="EMBL" id="MBB5754471.1"/>
    </source>
</evidence>
<accession>A0A7W9FPM8</accession>
<sequence>MRGRCIPLSPTRRIVCDFMRMSRDVPTIPIERPMALGRLVAARDAARERLPWSAIFMKAYALTAAEMPVLRRAYVRFPTAHLYEYGESVASIAVERDYRGEPGVFVTRIRAPEALSLGLIGAAIRHAASAPVETIRPFRKLLLIARLPAPLRAVIWWMALNVGRWRGHHIGTFGISVVSSLGADVTHVRSPMTVLLNYGVIAPEGPTIVRFVFDHRVLDGAVAARALARLEEILTGPILAEIEADRR</sequence>